<dbReference type="InterPro" id="IPR004675">
    <property type="entry name" value="AhpD_core"/>
</dbReference>
<name>A0ABY4L9X6_9BACT</name>
<feature type="domain" description="Carboxymuconolactone decarboxylase-like" evidence="1">
    <location>
        <begin position="2"/>
        <end position="58"/>
    </location>
</feature>
<dbReference type="Gene3D" id="1.20.1290.10">
    <property type="entry name" value="AhpD-like"/>
    <property type="match status" value="1"/>
</dbReference>
<reference evidence="2" key="1">
    <citation type="submission" date="2022-04" db="EMBL/GenBank/DDBJ databases">
        <authorList>
            <person name="Liu G."/>
        </authorList>
    </citation>
    <scope>NUCLEOTIDE SEQUENCE</scope>
    <source>
        <strain evidence="2">RG22</strain>
    </source>
</reference>
<dbReference type="PANTHER" id="PTHR33930:SF2">
    <property type="entry name" value="BLR3452 PROTEIN"/>
    <property type="match status" value="1"/>
</dbReference>
<dbReference type="SUPFAM" id="SSF69118">
    <property type="entry name" value="AhpD-like"/>
    <property type="match status" value="1"/>
</dbReference>
<dbReference type="Pfam" id="PF02627">
    <property type="entry name" value="CMD"/>
    <property type="match status" value="1"/>
</dbReference>
<organism evidence="2 3">
    <name type="scientific">Geomonas paludis</name>
    <dbReference type="NCBI Taxonomy" id="2740185"/>
    <lineage>
        <taxon>Bacteria</taxon>
        <taxon>Pseudomonadati</taxon>
        <taxon>Thermodesulfobacteriota</taxon>
        <taxon>Desulfuromonadia</taxon>
        <taxon>Geobacterales</taxon>
        <taxon>Geobacteraceae</taxon>
        <taxon>Geomonas</taxon>
    </lineage>
</organism>
<evidence type="ECO:0000259" key="1">
    <source>
        <dbReference type="Pfam" id="PF02627"/>
    </source>
</evidence>
<dbReference type="InterPro" id="IPR003779">
    <property type="entry name" value="CMD-like"/>
</dbReference>
<proteinExistence type="predicted"/>
<evidence type="ECO:0000313" key="3">
    <source>
        <dbReference type="Proteomes" id="UP000831485"/>
    </source>
</evidence>
<dbReference type="Proteomes" id="UP000831485">
    <property type="component" value="Chromosome"/>
</dbReference>
<dbReference type="EMBL" id="CP096574">
    <property type="protein sequence ID" value="UPU34787.1"/>
    <property type="molecule type" value="Genomic_DNA"/>
</dbReference>
<keyword evidence="3" id="KW-1185">Reference proteome</keyword>
<dbReference type="InterPro" id="IPR029032">
    <property type="entry name" value="AhpD-like"/>
</dbReference>
<evidence type="ECO:0000313" key="2">
    <source>
        <dbReference type="EMBL" id="UPU34787.1"/>
    </source>
</evidence>
<dbReference type="NCBIfam" id="TIGR00778">
    <property type="entry name" value="ahpD_dom"/>
    <property type="match status" value="1"/>
</dbReference>
<protein>
    <submittedName>
        <fullName evidence="2">Carboxymuconolactone decarboxylase family protein</fullName>
    </submittedName>
</protein>
<accession>A0ABY4L9X6</accession>
<dbReference type="PANTHER" id="PTHR33930">
    <property type="entry name" value="ALKYL HYDROPEROXIDE REDUCTASE AHPD"/>
    <property type="match status" value="1"/>
</dbReference>
<sequence length="86" mass="9181">MKLDDRIKELIAIGASITANCQPCLDYHTEKARECGADDQDIHEAIQIGKTVRRGAAAKMDKYAASFNVPDANHEGTGNGCGCSLS</sequence>
<gene>
    <name evidence="2" type="ORF">M1B72_15195</name>
</gene>